<dbReference type="Gene3D" id="1.10.260.130">
    <property type="match status" value="1"/>
</dbReference>
<dbReference type="PANTHER" id="PTHR34853">
    <property type="match status" value="1"/>
</dbReference>
<dbReference type="OrthoDB" id="4502978at2"/>
<proteinExistence type="predicted"/>
<keyword evidence="3" id="KW-1185">Reference proteome</keyword>
<evidence type="ECO:0000313" key="3">
    <source>
        <dbReference type="Proteomes" id="UP000323876"/>
    </source>
</evidence>
<evidence type="ECO:0000256" key="1">
    <source>
        <dbReference type="SAM" id="SignalP"/>
    </source>
</evidence>
<dbReference type="RefSeq" id="WP_150401589.1">
    <property type="nucleotide sequence ID" value="NZ_VXLC01000003.1"/>
</dbReference>
<evidence type="ECO:0000313" key="2">
    <source>
        <dbReference type="EMBL" id="KAA8889315.1"/>
    </source>
</evidence>
<feature type="chain" id="PRO_5039517060" evidence="1">
    <location>
        <begin position="25"/>
        <end position="480"/>
    </location>
</feature>
<keyword evidence="1" id="KW-0732">Signal</keyword>
<dbReference type="AlphaFoldDB" id="A0A5N0EMU3"/>
<dbReference type="Pfam" id="PF03583">
    <property type="entry name" value="LIP"/>
    <property type="match status" value="1"/>
</dbReference>
<accession>A0A5N0EMU3</accession>
<name>A0A5N0EMU3_9NOCA</name>
<sequence length="480" mass="50389">MRCLPAIAVALLIVCPTVTGQAAAEPLPAPPGWPALPELPPLPQFPGLLPPPPDGGSLLPGVQNLIDQVIPPPPIGQAPEPGPPVWEATSLSPPLVALRDASLPGNVGDPIFDAWPFDLAGYAAGQVIESRDVTATTAPLMLLPIQRAQLLKYRTTDAHGAPSFATATLVVPAAAWPGPGPRPVVVNNLPIDALGRSCTPGYTLSHGLNPDTSATDFIPPTTYVAALRGYAVLIPDHEGPWMAYAEPVVAGHAVLDSIRAVRGLLPDEFGASKFGMTGYSGGAIATHGAVKLIDGYAPELADVIVGAALGGVPADYEILSRSMNGNLASAVFMAAVFGIGRERPEILARMNNLAQWVVTSPAKNFCGSTYGLIGVLMLPIDIAANIPNPLHSEVADDIYRVTKMADLKSGTPLYIYNGEQEFWIPAEGARNLYLEQCRLGVPSVYRSVLGEHVIAAALGYPEAMLWLDQRLQGVPAPNEC</sequence>
<dbReference type="Proteomes" id="UP000323876">
    <property type="component" value="Unassembled WGS sequence"/>
</dbReference>
<organism evidence="2 3">
    <name type="scientific">Nocardia colli</name>
    <dbReference type="NCBI Taxonomy" id="2545717"/>
    <lineage>
        <taxon>Bacteria</taxon>
        <taxon>Bacillati</taxon>
        <taxon>Actinomycetota</taxon>
        <taxon>Actinomycetes</taxon>
        <taxon>Mycobacteriales</taxon>
        <taxon>Nocardiaceae</taxon>
        <taxon>Nocardia</taxon>
    </lineage>
</organism>
<dbReference type="SUPFAM" id="SSF53474">
    <property type="entry name" value="alpha/beta-Hydrolases"/>
    <property type="match status" value="1"/>
</dbReference>
<comment type="caution">
    <text evidence="2">The sequence shown here is derived from an EMBL/GenBank/DDBJ whole genome shotgun (WGS) entry which is preliminary data.</text>
</comment>
<dbReference type="EMBL" id="VXLC01000003">
    <property type="protein sequence ID" value="KAA8889315.1"/>
    <property type="molecule type" value="Genomic_DNA"/>
</dbReference>
<gene>
    <name evidence="2" type="ORF">F3087_10245</name>
</gene>
<feature type="signal peptide" evidence="1">
    <location>
        <begin position="1"/>
        <end position="24"/>
    </location>
</feature>
<reference evidence="2 3" key="1">
    <citation type="submission" date="2019-09" db="EMBL/GenBank/DDBJ databases">
        <authorList>
            <person name="Wang X."/>
        </authorList>
    </citation>
    <scope>NUCLEOTIDE SEQUENCE [LARGE SCALE GENOMIC DNA]</scope>
    <source>
        <strain evidence="2 3">CICC 11023</strain>
    </source>
</reference>
<dbReference type="GO" id="GO:0004806">
    <property type="term" value="F:triacylglycerol lipase activity"/>
    <property type="evidence" value="ECO:0007669"/>
    <property type="project" value="InterPro"/>
</dbReference>
<protein>
    <submittedName>
        <fullName evidence="2">Lipase</fullName>
    </submittedName>
</protein>
<dbReference type="GO" id="GO:0016042">
    <property type="term" value="P:lipid catabolic process"/>
    <property type="evidence" value="ECO:0007669"/>
    <property type="project" value="InterPro"/>
</dbReference>
<dbReference type="PANTHER" id="PTHR34853:SF1">
    <property type="entry name" value="LIPASE 5"/>
    <property type="match status" value="1"/>
</dbReference>
<dbReference type="InterPro" id="IPR029058">
    <property type="entry name" value="AB_hydrolase_fold"/>
</dbReference>
<dbReference type="Gene3D" id="3.40.50.1820">
    <property type="entry name" value="alpha/beta hydrolase"/>
    <property type="match status" value="1"/>
</dbReference>
<dbReference type="InterPro" id="IPR005152">
    <property type="entry name" value="Lipase_secreted"/>
</dbReference>